<dbReference type="InterPro" id="IPR027477">
    <property type="entry name" value="Succ_DH/fumarate_Rdtase_cat_sf"/>
</dbReference>
<comment type="caution">
    <text evidence="14">The sequence shown here is derived from an EMBL/GenBank/DDBJ whole genome shotgun (WGS) entry which is preliminary data.</text>
</comment>
<dbReference type="Proteomes" id="UP000748308">
    <property type="component" value="Unassembled WGS sequence"/>
</dbReference>
<dbReference type="NCBIfam" id="NF006567">
    <property type="entry name" value="PRK09077.1"/>
    <property type="match status" value="1"/>
</dbReference>
<dbReference type="GO" id="GO:0034628">
    <property type="term" value="P:'de novo' NAD+ biosynthetic process from L-aspartate"/>
    <property type="evidence" value="ECO:0007669"/>
    <property type="project" value="TreeGrafter"/>
</dbReference>
<dbReference type="Pfam" id="PF00890">
    <property type="entry name" value="FAD_binding_2"/>
    <property type="match status" value="1"/>
</dbReference>
<dbReference type="SUPFAM" id="SSF56425">
    <property type="entry name" value="Succinate dehydrogenase/fumarate reductase flavoprotein, catalytic domain"/>
    <property type="match status" value="1"/>
</dbReference>
<feature type="domain" description="FAD-dependent oxidoreductase 2 FAD-binding" evidence="12">
    <location>
        <begin position="7"/>
        <end position="390"/>
    </location>
</feature>
<evidence type="ECO:0000256" key="3">
    <source>
        <dbReference type="ARBA" id="ARBA00008562"/>
    </source>
</evidence>
<dbReference type="EMBL" id="VGIY01000061">
    <property type="protein sequence ID" value="MBM3316973.1"/>
    <property type="molecule type" value="Genomic_DNA"/>
</dbReference>
<keyword evidence="5 11" id="KW-0285">Flavoprotein</keyword>
<organism evidence="14 15">
    <name type="scientific">Eiseniibacteriota bacterium</name>
    <dbReference type="NCBI Taxonomy" id="2212470"/>
    <lineage>
        <taxon>Bacteria</taxon>
        <taxon>Candidatus Eiseniibacteriota</taxon>
    </lineage>
</organism>
<comment type="cofactor">
    <cofactor evidence="1 11">
        <name>FAD</name>
        <dbReference type="ChEBI" id="CHEBI:57692"/>
    </cofactor>
</comment>
<evidence type="ECO:0000256" key="8">
    <source>
        <dbReference type="ARBA" id="ARBA00023002"/>
    </source>
</evidence>
<keyword evidence="8 11" id="KW-0560">Oxidoreductase</keyword>
<evidence type="ECO:0000256" key="10">
    <source>
        <dbReference type="NCBIfam" id="TIGR00551"/>
    </source>
</evidence>
<keyword evidence="7 11" id="KW-0274">FAD</keyword>
<reference evidence="14" key="1">
    <citation type="submission" date="2019-03" db="EMBL/GenBank/DDBJ databases">
        <title>Lake Tanganyika Metagenome-Assembled Genomes (MAGs).</title>
        <authorList>
            <person name="Tran P."/>
        </authorList>
    </citation>
    <scope>NUCLEOTIDE SEQUENCE</scope>
    <source>
        <strain evidence="14">M_DeepCast_400m_m2_100</strain>
    </source>
</reference>
<dbReference type="FunFam" id="3.90.700.10:FF:000002">
    <property type="entry name" value="L-aspartate oxidase"/>
    <property type="match status" value="1"/>
</dbReference>
<proteinExistence type="inferred from homology"/>
<dbReference type="InterPro" id="IPR036188">
    <property type="entry name" value="FAD/NAD-bd_sf"/>
</dbReference>
<dbReference type="EC" id="1.4.3.16" evidence="4 10"/>
<dbReference type="NCBIfam" id="TIGR00551">
    <property type="entry name" value="nadB"/>
    <property type="match status" value="1"/>
</dbReference>
<feature type="domain" description="Fumarate reductase/succinate dehydrogenase flavoprotein-like C-terminal" evidence="13">
    <location>
        <begin position="447"/>
        <end position="537"/>
    </location>
</feature>
<comment type="function">
    <text evidence="11">Catalyzes the oxidation of L-aspartate to iminoaspartate.</text>
</comment>
<accession>A0A937X6W9</accession>
<evidence type="ECO:0000256" key="6">
    <source>
        <dbReference type="ARBA" id="ARBA00022642"/>
    </source>
</evidence>
<dbReference type="InterPro" id="IPR005288">
    <property type="entry name" value="NadB"/>
</dbReference>
<protein>
    <recommendedName>
        <fullName evidence="4 10">L-aspartate oxidase</fullName>
        <ecNumber evidence="4 10">1.4.3.16</ecNumber>
    </recommendedName>
</protein>
<sequence length="563" mass="61148">MSLPVHDFLVIGSGLAGLLFALEAAAHGRVALVTKRRAGDSNTRLAQGGIASVAAADDSFERHRADTLAAGAGLCREEVVAGVIAEAPRTIELLESHGTRFCLRADGNGYDLGREGGHSRRRILHAADATGEAIADTLLARARAHPRIELREDCCAVDLITTSKLERRAPRAGETRVLGAYILEADGGRIQALAAASTLLATGGCGKVYRYTSNPDVATGDGLAMAYRAGARLANLEFVQFHPTCLYDPRETHFLISEAVRGEGAFLTSISGEPFMAAYHADADLAPRDVVARAIDREMKRRGDRHVLLDLGRIGAERIRVRFPNIHRTCAALGLEITRQPIPVVPAAHYLCGGVLTDAEGRTDLAGLYAAGEVACTGLHGANRLASNSLLESAVFARRAAGAAVAGLDDARRAVARIASSVPPWDPGGASVAKESVLVNAHWELVRTLMWDFVGIVRNDHRLHLAARYVRHFRRSVESYYWDFLLDSDLIELRNIALLAELIIRSAACRRESRGLHCNEDHPERNDPRWRRDTVVDPLSGRVHAARRDDDPFASREGRWRAV</sequence>
<dbReference type="GO" id="GO:0008734">
    <property type="term" value="F:L-aspartate oxidase activity"/>
    <property type="evidence" value="ECO:0007669"/>
    <property type="project" value="UniProtKB-UniRule"/>
</dbReference>
<dbReference type="PANTHER" id="PTHR42716">
    <property type="entry name" value="L-ASPARTATE OXIDASE"/>
    <property type="match status" value="1"/>
</dbReference>
<evidence type="ECO:0000256" key="11">
    <source>
        <dbReference type="RuleBase" id="RU362049"/>
    </source>
</evidence>
<comment type="pathway">
    <text evidence="2 11">Cofactor biosynthesis; NAD(+) biosynthesis; iminoaspartate from L-aspartate (oxidase route): step 1/1.</text>
</comment>
<evidence type="ECO:0000256" key="5">
    <source>
        <dbReference type="ARBA" id="ARBA00022630"/>
    </source>
</evidence>
<comment type="catalytic activity">
    <reaction evidence="9">
        <text>L-aspartate + O2 = iminosuccinate + H2O2</text>
        <dbReference type="Rhea" id="RHEA:25876"/>
        <dbReference type="ChEBI" id="CHEBI:15379"/>
        <dbReference type="ChEBI" id="CHEBI:16240"/>
        <dbReference type="ChEBI" id="CHEBI:29991"/>
        <dbReference type="ChEBI" id="CHEBI:77875"/>
        <dbReference type="EC" id="1.4.3.16"/>
    </reaction>
    <physiologicalReaction direction="left-to-right" evidence="9">
        <dbReference type="Rhea" id="RHEA:25877"/>
    </physiologicalReaction>
</comment>
<gene>
    <name evidence="14" type="primary">nadB</name>
    <name evidence="14" type="ORF">FJY75_03880</name>
</gene>
<evidence type="ECO:0000256" key="9">
    <source>
        <dbReference type="ARBA" id="ARBA00048305"/>
    </source>
</evidence>
<dbReference type="InterPro" id="IPR037099">
    <property type="entry name" value="Fum_R/Succ_DH_flav-like_C_sf"/>
</dbReference>
<dbReference type="SUPFAM" id="SSF51905">
    <property type="entry name" value="FAD/NAD(P)-binding domain"/>
    <property type="match status" value="1"/>
</dbReference>
<dbReference type="Gene3D" id="3.50.50.60">
    <property type="entry name" value="FAD/NAD(P)-binding domain"/>
    <property type="match status" value="1"/>
</dbReference>
<dbReference type="PRINTS" id="PR00411">
    <property type="entry name" value="PNDRDTASEI"/>
</dbReference>
<dbReference type="InterPro" id="IPR003953">
    <property type="entry name" value="FAD-dep_OxRdtase_2_FAD-bd"/>
</dbReference>
<name>A0A937X6W9_UNCEI</name>
<evidence type="ECO:0000313" key="15">
    <source>
        <dbReference type="Proteomes" id="UP000748308"/>
    </source>
</evidence>
<evidence type="ECO:0000259" key="12">
    <source>
        <dbReference type="Pfam" id="PF00890"/>
    </source>
</evidence>
<evidence type="ECO:0000259" key="13">
    <source>
        <dbReference type="Pfam" id="PF02910"/>
    </source>
</evidence>
<evidence type="ECO:0000256" key="2">
    <source>
        <dbReference type="ARBA" id="ARBA00004950"/>
    </source>
</evidence>
<comment type="similarity">
    <text evidence="3 11">Belongs to the FAD-dependent oxidoreductase 2 family. NadB subfamily.</text>
</comment>
<dbReference type="GO" id="GO:0005737">
    <property type="term" value="C:cytoplasm"/>
    <property type="evidence" value="ECO:0007669"/>
    <property type="project" value="UniProtKB-SubCell"/>
</dbReference>
<evidence type="ECO:0000256" key="1">
    <source>
        <dbReference type="ARBA" id="ARBA00001974"/>
    </source>
</evidence>
<comment type="subcellular location">
    <subcellularLocation>
        <location evidence="11">Cytoplasm</location>
    </subcellularLocation>
</comment>
<evidence type="ECO:0000256" key="7">
    <source>
        <dbReference type="ARBA" id="ARBA00022827"/>
    </source>
</evidence>
<evidence type="ECO:0000256" key="4">
    <source>
        <dbReference type="ARBA" id="ARBA00012173"/>
    </source>
</evidence>
<evidence type="ECO:0000313" key="14">
    <source>
        <dbReference type="EMBL" id="MBM3316973.1"/>
    </source>
</evidence>
<dbReference type="PRINTS" id="PR00368">
    <property type="entry name" value="FADPNR"/>
</dbReference>
<dbReference type="Gene3D" id="1.20.58.100">
    <property type="entry name" value="Fumarate reductase/succinate dehydrogenase flavoprotein-like, C-terminal domain"/>
    <property type="match status" value="1"/>
</dbReference>
<dbReference type="Pfam" id="PF02910">
    <property type="entry name" value="Succ_DH_flav_C"/>
    <property type="match status" value="1"/>
</dbReference>
<dbReference type="InterPro" id="IPR015939">
    <property type="entry name" value="Fum_Rdtase/Succ_DH_flav-like_C"/>
</dbReference>
<dbReference type="Gene3D" id="3.90.700.10">
    <property type="entry name" value="Succinate dehydrogenase/fumarate reductase flavoprotein, catalytic domain"/>
    <property type="match status" value="1"/>
</dbReference>
<dbReference type="PANTHER" id="PTHR42716:SF2">
    <property type="entry name" value="L-ASPARTATE OXIDASE, CHLOROPLASTIC"/>
    <property type="match status" value="1"/>
</dbReference>
<dbReference type="AlphaFoldDB" id="A0A937X6W9"/>
<keyword evidence="6 11" id="KW-0662">Pyridine nucleotide biosynthesis</keyword>
<dbReference type="SUPFAM" id="SSF46977">
    <property type="entry name" value="Succinate dehydrogenase/fumarate reductase flavoprotein C-terminal domain"/>
    <property type="match status" value="1"/>
</dbReference>